<proteinExistence type="predicted"/>
<sequence length="612" mass="69695">MLIHLISIVMVIQGDSLFTGKINQVEVSREGIFSGYVIDKVSGELSGEVASDASGEYIAIDGAVYYKGRKIIGKENSYVRLEKFKGYTLALFIPDRRLYILSGGRVKDSLKIDLEGINDIYRYGNDLFLFGSGEIFTFTLSGRTEKFAQFPVKNITGIKRQRGRWYVSTSEPGRIYEKVGKEWRVFYDPNITEVNAFAFIGDTVFVSGNQVQGNQLQGRVIAIYGNEETEIYKGSGVISGAGTWRGFVCGDGEDGQIAVFTTEGFKLIQDLPEKEIVDIHQEGRNIVICTGKPAGVYHMLMIKSKKGEYTTRVIDGGYGVKWGRVRWRGKGRVKVQYRTGRTSKTDTTWTGWRELNREINSGDRYLQLKFSLLSGNDFIRFIELNYQPRNHPPVIKDYGVLPPGVGYGNADNSPFDRAMMDETQRARWKGMGFVIPDGSFLVKTAILRCVWWNAEDRDGDKLVFSLYIKKKGEKYRLINDAIQGNAYFIDASVYPEGEYYLKIVARDYETSFYPDSDYAVVDFLIDNTPPVLKSDKFKNGWYSGVVEDRLSPIYRVFYKFEGEEWYASIPEDGVFDEKKEGFRFRVPDGERKGALKIEDKLGNYKIIPLRFE</sequence>
<evidence type="ECO:0000313" key="1">
    <source>
        <dbReference type="EMBL" id="HDI83169.1"/>
    </source>
</evidence>
<dbReference type="SUPFAM" id="SSF63825">
    <property type="entry name" value="YWTD domain"/>
    <property type="match status" value="1"/>
</dbReference>
<reference evidence="1" key="1">
    <citation type="journal article" date="2020" name="mSystems">
        <title>Genome- and Community-Level Interaction Insights into Carbon Utilization and Element Cycling Functions of Hydrothermarchaeota in Hydrothermal Sediment.</title>
        <authorList>
            <person name="Zhou Z."/>
            <person name="Liu Y."/>
            <person name="Xu W."/>
            <person name="Pan J."/>
            <person name="Luo Z.H."/>
            <person name="Li M."/>
        </authorList>
    </citation>
    <scope>NUCLEOTIDE SEQUENCE [LARGE SCALE GENOMIC DNA]</scope>
    <source>
        <strain evidence="1">HyVt-102</strain>
    </source>
</reference>
<organism evidence="1">
    <name type="scientific">candidate division WOR-3 bacterium</name>
    <dbReference type="NCBI Taxonomy" id="2052148"/>
    <lineage>
        <taxon>Bacteria</taxon>
        <taxon>Bacteria division WOR-3</taxon>
    </lineage>
</organism>
<gene>
    <name evidence="1" type="ORF">ENF18_05205</name>
</gene>
<name>A0A7C0VBX1_UNCW3</name>
<dbReference type="EMBL" id="DQWE01000251">
    <property type="protein sequence ID" value="HDI83169.1"/>
    <property type="molecule type" value="Genomic_DNA"/>
</dbReference>
<dbReference type="Proteomes" id="UP000885847">
    <property type="component" value="Unassembled WGS sequence"/>
</dbReference>
<accession>A0A7C0VBX1</accession>
<protein>
    <submittedName>
        <fullName evidence="1">Uncharacterized protein</fullName>
    </submittedName>
</protein>
<comment type="caution">
    <text evidence="1">The sequence shown here is derived from an EMBL/GenBank/DDBJ whole genome shotgun (WGS) entry which is preliminary data.</text>
</comment>
<dbReference type="AlphaFoldDB" id="A0A7C0VBX1"/>